<organism evidence="2 3">
    <name type="scientific">Zhihengliuella alba</name>
    <dbReference type="NCBI Taxonomy" id="547018"/>
    <lineage>
        <taxon>Bacteria</taxon>
        <taxon>Bacillati</taxon>
        <taxon>Actinomycetota</taxon>
        <taxon>Actinomycetes</taxon>
        <taxon>Micrococcales</taxon>
        <taxon>Micrococcaceae</taxon>
        <taxon>Zhihengliuella</taxon>
    </lineage>
</organism>
<evidence type="ECO:0008006" key="4">
    <source>
        <dbReference type="Google" id="ProtNLM"/>
    </source>
</evidence>
<proteinExistence type="predicted"/>
<evidence type="ECO:0000256" key="1">
    <source>
        <dbReference type="SAM" id="MobiDB-lite"/>
    </source>
</evidence>
<evidence type="ECO:0000313" key="3">
    <source>
        <dbReference type="Proteomes" id="UP001501536"/>
    </source>
</evidence>
<feature type="compositionally biased region" description="Basic and acidic residues" evidence="1">
    <location>
        <begin position="285"/>
        <end position="307"/>
    </location>
</feature>
<feature type="region of interest" description="Disordered" evidence="1">
    <location>
        <begin position="271"/>
        <end position="346"/>
    </location>
</feature>
<dbReference type="Proteomes" id="UP001501536">
    <property type="component" value="Unassembled WGS sequence"/>
</dbReference>
<dbReference type="SUPFAM" id="SSF53795">
    <property type="entry name" value="PEP carboxykinase-like"/>
    <property type="match status" value="1"/>
</dbReference>
<dbReference type="InterPro" id="IPR027417">
    <property type="entry name" value="P-loop_NTPase"/>
</dbReference>
<dbReference type="EMBL" id="BAABCJ010000002">
    <property type="protein sequence ID" value="GAA3701324.1"/>
    <property type="molecule type" value="Genomic_DNA"/>
</dbReference>
<comment type="caution">
    <text evidence="2">The sequence shown here is derived from an EMBL/GenBank/DDBJ whole genome shotgun (WGS) entry which is preliminary data.</text>
</comment>
<name>A0ABP7D9T8_9MICC</name>
<feature type="region of interest" description="Disordered" evidence="1">
    <location>
        <begin position="157"/>
        <end position="178"/>
    </location>
</feature>
<keyword evidence="3" id="KW-1185">Reference proteome</keyword>
<reference evidence="3" key="1">
    <citation type="journal article" date="2019" name="Int. J. Syst. Evol. Microbiol.">
        <title>The Global Catalogue of Microorganisms (GCM) 10K type strain sequencing project: providing services to taxonomists for standard genome sequencing and annotation.</title>
        <authorList>
            <consortium name="The Broad Institute Genomics Platform"/>
            <consortium name="The Broad Institute Genome Sequencing Center for Infectious Disease"/>
            <person name="Wu L."/>
            <person name="Ma J."/>
        </authorList>
    </citation>
    <scope>NUCLEOTIDE SEQUENCE [LARGE SCALE GENOMIC DNA]</scope>
    <source>
        <strain evidence="3">JCM 16961</strain>
    </source>
</reference>
<protein>
    <recommendedName>
        <fullName evidence="4">PqqD family peptide modification chaperone</fullName>
    </recommendedName>
</protein>
<dbReference type="RefSeq" id="WP_344881932.1">
    <property type="nucleotide sequence ID" value="NZ_BAABCJ010000002.1"/>
</dbReference>
<evidence type="ECO:0000313" key="2">
    <source>
        <dbReference type="EMBL" id="GAA3701324.1"/>
    </source>
</evidence>
<dbReference type="Gene3D" id="3.40.50.300">
    <property type="entry name" value="P-loop containing nucleotide triphosphate hydrolases"/>
    <property type="match status" value="1"/>
</dbReference>
<sequence>MSDSSVPGRPDAWRFRARAAAGTFAAAGLDEAESRTLETAWSRCRPVLDSGVLDSPVLDSGHAEDGLVKHPGHDWEGFHERLVYTATGAAIASGRGEAVMLHGAALALPESGATIALVAASGVGKTTATRVLGRHFGYLTDETVVVREDGGIVPFPKPLSLLPPSGRRPKRQAGPDELGLLPAPEAPVLRRVAVLDRRESAPQSPTATRMPLSEALEYLAPQTSSLSHLPRGLCRLAELLDACGGALRLTYAESETLVPLVRRLLSAAGPDAGTGRAAHLQPGDAQHEGSQHEGSQDGHEGSQEEGRPGGPAREWAPLPLGPDVPAAGHSGVAPAAGGDSGGGAADGLRRYRRQRADDAIAIDDALGHSLSVLIDEKLVVLRGLGPLLWELTAEPRTPEELLAGVVAAVGEHPDGARLLDEQLETLVEHGVLVRS</sequence>
<gene>
    <name evidence="2" type="ORF">GCM10022377_13580</name>
</gene>
<accession>A0ABP7D9T8</accession>